<protein>
    <submittedName>
        <fullName evidence="7">(2Fe-2S)-binding protein</fullName>
    </submittedName>
</protein>
<evidence type="ECO:0000256" key="4">
    <source>
        <dbReference type="ARBA" id="ARBA00023004"/>
    </source>
</evidence>
<evidence type="ECO:0000313" key="8">
    <source>
        <dbReference type="Proteomes" id="UP001595583"/>
    </source>
</evidence>
<proteinExistence type="predicted"/>
<dbReference type="SUPFAM" id="SSF47741">
    <property type="entry name" value="CO dehydrogenase ISP C-domain like"/>
    <property type="match status" value="1"/>
</dbReference>
<evidence type="ECO:0000256" key="5">
    <source>
        <dbReference type="ARBA" id="ARBA00023014"/>
    </source>
</evidence>
<dbReference type="InterPro" id="IPR012675">
    <property type="entry name" value="Beta-grasp_dom_sf"/>
</dbReference>
<dbReference type="InterPro" id="IPR051452">
    <property type="entry name" value="Diverse_Oxidoreductases"/>
</dbReference>
<dbReference type="Gene3D" id="3.10.20.30">
    <property type="match status" value="1"/>
</dbReference>
<dbReference type="PANTHER" id="PTHR44379:SF5">
    <property type="entry name" value="OXIDOREDUCTASE WITH IRON-SULFUR SUBUNIT"/>
    <property type="match status" value="1"/>
</dbReference>
<dbReference type="RefSeq" id="WP_378224912.1">
    <property type="nucleotide sequence ID" value="NZ_JBHRTK010000031.1"/>
</dbReference>
<feature type="domain" description="2Fe-2S ferredoxin-type" evidence="6">
    <location>
        <begin position="7"/>
        <end position="83"/>
    </location>
</feature>
<keyword evidence="3" id="KW-0560">Oxidoreductase</keyword>
<sequence length="172" mass="18368">MSNANTTVVNMVVNGQKVTGSVPDRKLLCDFLREDLVLTGTHVGCEQGVCGACTVLIDNRPARSCLMFAVQADGRTITTIEGISSPDGSLHPVQRAFHENHALQCGFCTPGFVINSIAYLEQRDTSEPLSEDEVREHLSGSVCRCTGYTNIVRAVVQAAAEVDGQRAEGGGE</sequence>
<comment type="caution">
    <text evidence="7">The sequence shown here is derived from an EMBL/GenBank/DDBJ whole genome shotgun (WGS) entry which is preliminary data.</text>
</comment>
<accession>A0ABV7KIB0</accession>
<evidence type="ECO:0000256" key="3">
    <source>
        <dbReference type="ARBA" id="ARBA00023002"/>
    </source>
</evidence>
<dbReference type="PROSITE" id="PS00197">
    <property type="entry name" value="2FE2S_FER_1"/>
    <property type="match status" value="1"/>
</dbReference>
<dbReference type="CDD" id="cd00207">
    <property type="entry name" value="fer2"/>
    <property type="match status" value="1"/>
</dbReference>
<evidence type="ECO:0000259" key="6">
    <source>
        <dbReference type="PROSITE" id="PS51085"/>
    </source>
</evidence>
<keyword evidence="4" id="KW-0408">Iron</keyword>
<gene>
    <name evidence="7" type="ORF">ACFOHJ_22155</name>
</gene>
<keyword evidence="1" id="KW-0001">2Fe-2S</keyword>
<dbReference type="Pfam" id="PF00111">
    <property type="entry name" value="Fer2"/>
    <property type="match status" value="1"/>
</dbReference>
<organism evidence="7 8">
    <name type="scientific">Aquamicrobium soli</name>
    <dbReference type="NCBI Taxonomy" id="1811518"/>
    <lineage>
        <taxon>Bacteria</taxon>
        <taxon>Pseudomonadati</taxon>
        <taxon>Pseudomonadota</taxon>
        <taxon>Alphaproteobacteria</taxon>
        <taxon>Hyphomicrobiales</taxon>
        <taxon>Phyllobacteriaceae</taxon>
        <taxon>Aquamicrobium</taxon>
    </lineage>
</organism>
<dbReference type="InterPro" id="IPR036010">
    <property type="entry name" value="2Fe-2S_ferredoxin-like_sf"/>
</dbReference>
<dbReference type="InterPro" id="IPR002888">
    <property type="entry name" value="2Fe-2S-bd"/>
</dbReference>
<evidence type="ECO:0000256" key="2">
    <source>
        <dbReference type="ARBA" id="ARBA00022723"/>
    </source>
</evidence>
<dbReference type="Gene3D" id="1.10.150.120">
    <property type="entry name" value="[2Fe-2S]-binding domain"/>
    <property type="match status" value="1"/>
</dbReference>
<dbReference type="Pfam" id="PF01799">
    <property type="entry name" value="Fer2_2"/>
    <property type="match status" value="1"/>
</dbReference>
<dbReference type="InterPro" id="IPR006058">
    <property type="entry name" value="2Fe2S_fd_BS"/>
</dbReference>
<evidence type="ECO:0000256" key="1">
    <source>
        <dbReference type="ARBA" id="ARBA00022714"/>
    </source>
</evidence>
<keyword evidence="8" id="KW-1185">Reference proteome</keyword>
<dbReference type="EMBL" id="JBHRTK010000031">
    <property type="protein sequence ID" value="MFC3208934.1"/>
    <property type="molecule type" value="Genomic_DNA"/>
</dbReference>
<reference evidence="8" key="1">
    <citation type="journal article" date="2019" name="Int. J. Syst. Evol. Microbiol.">
        <title>The Global Catalogue of Microorganisms (GCM) 10K type strain sequencing project: providing services to taxonomists for standard genome sequencing and annotation.</title>
        <authorList>
            <consortium name="The Broad Institute Genomics Platform"/>
            <consortium name="The Broad Institute Genome Sequencing Center for Infectious Disease"/>
            <person name="Wu L."/>
            <person name="Ma J."/>
        </authorList>
    </citation>
    <scope>NUCLEOTIDE SEQUENCE [LARGE SCALE GENOMIC DNA]</scope>
    <source>
        <strain evidence="8">KCTC 52165</strain>
    </source>
</reference>
<dbReference type="InterPro" id="IPR001041">
    <property type="entry name" value="2Fe-2S_ferredoxin-type"/>
</dbReference>
<dbReference type="Proteomes" id="UP001595583">
    <property type="component" value="Unassembled WGS sequence"/>
</dbReference>
<evidence type="ECO:0000313" key="7">
    <source>
        <dbReference type="EMBL" id="MFC3208934.1"/>
    </source>
</evidence>
<dbReference type="SUPFAM" id="SSF54292">
    <property type="entry name" value="2Fe-2S ferredoxin-like"/>
    <property type="match status" value="1"/>
</dbReference>
<dbReference type="PROSITE" id="PS51085">
    <property type="entry name" value="2FE2S_FER_2"/>
    <property type="match status" value="1"/>
</dbReference>
<keyword evidence="2" id="KW-0479">Metal-binding</keyword>
<name>A0ABV7KIB0_9HYPH</name>
<dbReference type="PANTHER" id="PTHR44379">
    <property type="entry name" value="OXIDOREDUCTASE WITH IRON-SULFUR SUBUNIT"/>
    <property type="match status" value="1"/>
</dbReference>
<keyword evidence="5" id="KW-0411">Iron-sulfur</keyword>
<dbReference type="InterPro" id="IPR036884">
    <property type="entry name" value="2Fe-2S-bd_dom_sf"/>
</dbReference>